<keyword evidence="2" id="KW-1185">Reference proteome</keyword>
<dbReference type="RefSeq" id="XP_043045030.1">
    <property type="nucleotide sequence ID" value="XM_043180868.1"/>
</dbReference>
<gene>
    <name evidence="1" type="ORF">BT62DRAFT_430881</name>
</gene>
<accession>A0A9P7W3Y3</accession>
<protein>
    <submittedName>
        <fullName evidence="1">Uncharacterized protein</fullName>
    </submittedName>
</protein>
<dbReference type="GeneID" id="66103164"/>
<dbReference type="EMBL" id="MU250525">
    <property type="protein sequence ID" value="KAG7451530.1"/>
    <property type="molecule type" value="Genomic_DNA"/>
</dbReference>
<evidence type="ECO:0000313" key="2">
    <source>
        <dbReference type="Proteomes" id="UP000812287"/>
    </source>
</evidence>
<organism evidence="1 2">
    <name type="scientific">Guyanagaster necrorhizus</name>
    <dbReference type="NCBI Taxonomy" id="856835"/>
    <lineage>
        <taxon>Eukaryota</taxon>
        <taxon>Fungi</taxon>
        <taxon>Dikarya</taxon>
        <taxon>Basidiomycota</taxon>
        <taxon>Agaricomycotina</taxon>
        <taxon>Agaricomycetes</taxon>
        <taxon>Agaricomycetidae</taxon>
        <taxon>Agaricales</taxon>
        <taxon>Marasmiineae</taxon>
        <taxon>Physalacriaceae</taxon>
        <taxon>Guyanagaster</taxon>
    </lineage>
</organism>
<comment type="caution">
    <text evidence="1">The sequence shown here is derived from an EMBL/GenBank/DDBJ whole genome shotgun (WGS) entry which is preliminary data.</text>
</comment>
<evidence type="ECO:0000313" key="1">
    <source>
        <dbReference type="EMBL" id="KAG7451530.1"/>
    </source>
</evidence>
<reference evidence="1" key="1">
    <citation type="submission" date="2020-11" db="EMBL/GenBank/DDBJ databases">
        <title>Adaptations for nitrogen fixation in a non-lichenized fungal sporocarp promotes dispersal by wood-feeding termites.</title>
        <authorList>
            <consortium name="DOE Joint Genome Institute"/>
            <person name="Koch R.A."/>
            <person name="Yoon G."/>
            <person name="Arayal U."/>
            <person name="Lail K."/>
            <person name="Amirebrahimi M."/>
            <person name="Labutti K."/>
            <person name="Lipzen A."/>
            <person name="Riley R."/>
            <person name="Barry K."/>
            <person name="Henrissat B."/>
            <person name="Grigoriev I.V."/>
            <person name="Herr J.R."/>
            <person name="Aime M.C."/>
        </authorList>
    </citation>
    <scope>NUCLEOTIDE SEQUENCE</scope>
    <source>
        <strain evidence="1">MCA 3950</strain>
    </source>
</reference>
<dbReference type="Proteomes" id="UP000812287">
    <property type="component" value="Unassembled WGS sequence"/>
</dbReference>
<sequence length="81" mass="9198">MSTSYSAIDKQLSNIFALVIGINSNTKFENLKGAANDVDQFKQYLLKVVRVLEEILIIFVMRRQQEWLSSKVSEASETIGE</sequence>
<proteinExistence type="predicted"/>
<dbReference type="AlphaFoldDB" id="A0A9P7W3Y3"/>
<dbReference type="Gene3D" id="3.40.50.1460">
    <property type="match status" value="1"/>
</dbReference>
<name>A0A9P7W3Y3_9AGAR</name>